<evidence type="ECO:0000256" key="3">
    <source>
        <dbReference type="ARBA" id="ARBA00022448"/>
    </source>
</evidence>
<feature type="transmembrane region" description="Helical" evidence="9">
    <location>
        <begin position="391"/>
        <end position="413"/>
    </location>
</feature>
<dbReference type="PANTHER" id="PTHR43773:SF1">
    <property type="entry name" value="MAGNESIUM TRANSPORTER MGTE"/>
    <property type="match status" value="1"/>
</dbReference>
<evidence type="ECO:0000256" key="8">
    <source>
        <dbReference type="PROSITE-ProRule" id="PRU00703"/>
    </source>
</evidence>
<feature type="transmembrane region" description="Helical" evidence="9">
    <location>
        <begin position="425"/>
        <end position="453"/>
    </location>
</feature>
<dbReference type="Pfam" id="PF03448">
    <property type="entry name" value="MgtE_N"/>
    <property type="match status" value="1"/>
</dbReference>
<feature type="transmembrane region" description="Helical" evidence="9">
    <location>
        <begin position="291"/>
        <end position="310"/>
    </location>
</feature>
<dbReference type="Gene3D" id="3.10.580.10">
    <property type="entry name" value="CBS-domain"/>
    <property type="match status" value="1"/>
</dbReference>
<dbReference type="InterPro" id="IPR006668">
    <property type="entry name" value="Mg_transptr_MgtE_intracell_dom"/>
</dbReference>
<keyword evidence="3 9" id="KW-0813">Transport</keyword>
<dbReference type="InterPro" id="IPR000644">
    <property type="entry name" value="CBS_dom"/>
</dbReference>
<comment type="subunit">
    <text evidence="9">Homodimer.</text>
</comment>
<protein>
    <recommendedName>
        <fullName evidence="9">Magnesium transporter MgtE</fullName>
    </recommendedName>
</protein>
<dbReference type="PANTHER" id="PTHR43773">
    <property type="entry name" value="MAGNESIUM TRANSPORTER MGTE"/>
    <property type="match status" value="1"/>
</dbReference>
<comment type="similarity">
    <text evidence="2 9">Belongs to the SLC41A transporter family.</text>
</comment>
<evidence type="ECO:0000313" key="12">
    <source>
        <dbReference type="Proteomes" id="UP001156601"/>
    </source>
</evidence>
<comment type="function">
    <text evidence="9">Acts as a magnesium transporter.</text>
</comment>
<sequence length="454" mass="49536">MSETIEVISNTQERLNSIAYYLNAGAFVRVRKMLLDLPASDVALLLESSPAKTRQELWQLLDADFHGDVLEELSEDVRNGIISKMVPSSVVDALEDMDTDDLAETLSTLPEDVLQSVLASMDAQDRMRAEKALSYGEDTAGFIMNTDTITVRSDVSIDVVLRYLRLKTELPENTDTLYVVNRRDVLLGTVSLSRLLTAHPDVNVDEIMDDESEAINVDTPESDVAQMFERYNWLSAPVVDNDYNLVGRITIDDVVDIIREDAEHSMMSMAGLDDEEDTFAPVGQSTKRRSVWLGVNLITALLAAAVSDLFETTLSQLAVLAILNTIVPSMGGVAGNQTLTLVIRGMALGHVSPSNSLWLVRKELAIGFFNGLIWSVLIASVIAIWKQDYALGGVIAFAMMMNMIAAGLSGATLPIIMKKLKIDPALAGSVILTTITDVVGIFAFLGTATIFLID</sequence>
<dbReference type="SUPFAM" id="SSF158791">
    <property type="entry name" value="MgtE N-terminal domain-like"/>
    <property type="match status" value="1"/>
</dbReference>
<keyword evidence="6 9" id="KW-1133">Transmembrane helix</keyword>
<dbReference type="GO" id="GO:0005886">
    <property type="term" value="C:plasma membrane"/>
    <property type="evidence" value="ECO:0007669"/>
    <property type="project" value="UniProtKB-SubCell"/>
</dbReference>
<keyword evidence="9" id="KW-0479">Metal-binding</keyword>
<accession>A0AA37T2N1</accession>
<dbReference type="Gene3D" id="1.10.357.20">
    <property type="entry name" value="SLC41 divalent cation transporters, integral membrane domain"/>
    <property type="match status" value="1"/>
</dbReference>
<organism evidence="11 12">
    <name type="scientific">Agaribacter marinus</name>
    <dbReference type="NCBI Taxonomy" id="1431249"/>
    <lineage>
        <taxon>Bacteria</taxon>
        <taxon>Pseudomonadati</taxon>
        <taxon>Pseudomonadota</taxon>
        <taxon>Gammaproteobacteria</taxon>
        <taxon>Alteromonadales</taxon>
        <taxon>Alteromonadaceae</taxon>
        <taxon>Agaribacter</taxon>
    </lineage>
</organism>
<dbReference type="PROSITE" id="PS51371">
    <property type="entry name" value="CBS"/>
    <property type="match status" value="2"/>
</dbReference>
<dbReference type="Proteomes" id="UP001156601">
    <property type="component" value="Unassembled WGS sequence"/>
</dbReference>
<keyword evidence="9" id="KW-1003">Cell membrane</keyword>
<keyword evidence="5 9" id="KW-0460">Magnesium</keyword>
<dbReference type="InterPro" id="IPR038076">
    <property type="entry name" value="MgtE_N_sf"/>
</dbReference>
<dbReference type="Pfam" id="PF01769">
    <property type="entry name" value="MgtE"/>
    <property type="match status" value="1"/>
</dbReference>
<feature type="transmembrane region" description="Helical" evidence="9">
    <location>
        <begin position="364"/>
        <end position="385"/>
    </location>
</feature>
<keyword evidence="4 9" id="KW-0812">Transmembrane</keyword>
<dbReference type="InterPro" id="IPR006667">
    <property type="entry name" value="SLC41_membr_dom"/>
</dbReference>
<keyword evidence="12" id="KW-1185">Reference proteome</keyword>
<evidence type="ECO:0000256" key="5">
    <source>
        <dbReference type="ARBA" id="ARBA00022842"/>
    </source>
</evidence>
<dbReference type="Gene3D" id="1.25.60.10">
    <property type="entry name" value="MgtE N-terminal domain-like"/>
    <property type="match status" value="1"/>
</dbReference>
<evidence type="ECO:0000256" key="4">
    <source>
        <dbReference type="ARBA" id="ARBA00022692"/>
    </source>
</evidence>
<feature type="domain" description="CBS" evidence="10">
    <location>
        <begin position="208"/>
        <end position="266"/>
    </location>
</feature>
<name>A0AA37T2N1_9ALTE</name>
<dbReference type="EMBL" id="BSOT01000019">
    <property type="protein sequence ID" value="GLR72839.1"/>
    <property type="molecule type" value="Genomic_DNA"/>
</dbReference>
<evidence type="ECO:0000256" key="2">
    <source>
        <dbReference type="ARBA" id="ARBA00009749"/>
    </source>
</evidence>
<dbReference type="SUPFAM" id="SSF54631">
    <property type="entry name" value="CBS-domain pair"/>
    <property type="match status" value="1"/>
</dbReference>
<dbReference type="GO" id="GO:0046872">
    <property type="term" value="F:metal ion binding"/>
    <property type="evidence" value="ECO:0007669"/>
    <property type="project" value="UniProtKB-KW"/>
</dbReference>
<evidence type="ECO:0000256" key="7">
    <source>
        <dbReference type="ARBA" id="ARBA00023136"/>
    </source>
</evidence>
<comment type="caution">
    <text evidence="11">The sequence shown here is derived from an EMBL/GenBank/DDBJ whole genome shotgun (WGS) entry which is preliminary data.</text>
</comment>
<evidence type="ECO:0000256" key="1">
    <source>
        <dbReference type="ARBA" id="ARBA00004141"/>
    </source>
</evidence>
<dbReference type="SUPFAM" id="SSF161093">
    <property type="entry name" value="MgtE membrane domain-like"/>
    <property type="match status" value="1"/>
</dbReference>
<dbReference type="Pfam" id="PF00571">
    <property type="entry name" value="CBS"/>
    <property type="match status" value="2"/>
</dbReference>
<dbReference type="InterPro" id="IPR036739">
    <property type="entry name" value="SLC41_membr_dom_sf"/>
</dbReference>
<dbReference type="AlphaFoldDB" id="A0AA37T2N1"/>
<dbReference type="InterPro" id="IPR006669">
    <property type="entry name" value="MgtE_transporter"/>
</dbReference>
<dbReference type="InterPro" id="IPR046342">
    <property type="entry name" value="CBS_dom_sf"/>
</dbReference>
<evidence type="ECO:0000259" key="10">
    <source>
        <dbReference type="PROSITE" id="PS51371"/>
    </source>
</evidence>
<reference evidence="11" key="2">
    <citation type="submission" date="2023-01" db="EMBL/GenBank/DDBJ databases">
        <title>Draft genome sequence of Agaribacter marinus strain NBRC 110023.</title>
        <authorList>
            <person name="Sun Q."/>
            <person name="Mori K."/>
        </authorList>
    </citation>
    <scope>NUCLEOTIDE SEQUENCE</scope>
    <source>
        <strain evidence="11">NBRC 110023</strain>
    </source>
</reference>
<dbReference type="CDD" id="cd04606">
    <property type="entry name" value="CBS_pair_Mg_transporter"/>
    <property type="match status" value="1"/>
</dbReference>
<comment type="subcellular location">
    <subcellularLocation>
        <location evidence="9">Cell membrane</location>
        <topology evidence="9">Multi-pass membrane protein</topology>
    </subcellularLocation>
    <subcellularLocation>
        <location evidence="1">Membrane</location>
        <topology evidence="1">Multi-pass membrane protein</topology>
    </subcellularLocation>
</comment>
<feature type="domain" description="CBS" evidence="10">
    <location>
        <begin position="144"/>
        <end position="206"/>
    </location>
</feature>
<proteinExistence type="inferred from homology"/>
<evidence type="ECO:0000256" key="6">
    <source>
        <dbReference type="ARBA" id="ARBA00022989"/>
    </source>
</evidence>
<keyword evidence="7 9" id="KW-0472">Membrane</keyword>
<dbReference type="NCBIfam" id="TIGR00400">
    <property type="entry name" value="mgtE"/>
    <property type="match status" value="1"/>
</dbReference>
<evidence type="ECO:0000313" key="11">
    <source>
        <dbReference type="EMBL" id="GLR72839.1"/>
    </source>
</evidence>
<feature type="transmembrane region" description="Helical" evidence="9">
    <location>
        <begin position="316"/>
        <end position="343"/>
    </location>
</feature>
<gene>
    <name evidence="11" type="ORF">GCM10007852_37470</name>
</gene>
<reference evidence="11" key="1">
    <citation type="journal article" date="2014" name="Int. J. Syst. Evol. Microbiol.">
        <title>Complete genome sequence of Corynebacterium casei LMG S-19264T (=DSM 44701T), isolated from a smear-ripened cheese.</title>
        <authorList>
            <consortium name="US DOE Joint Genome Institute (JGI-PGF)"/>
            <person name="Walter F."/>
            <person name="Albersmeier A."/>
            <person name="Kalinowski J."/>
            <person name="Ruckert C."/>
        </authorList>
    </citation>
    <scope>NUCLEOTIDE SEQUENCE</scope>
    <source>
        <strain evidence="11">NBRC 110023</strain>
    </source>
</reference>
<dbReference type="GO" id="GO:0015095">
    <property type="term" value="F:magnesium ion transmembrane transporter activity"/>
    <property type="evidence" value="ECO:0007669"/>
    <property type="project" value="UniProtKB-UniRule"/>
</dbReference>
<dbReference type="SMART" id="SM00924">
    <property type="entry name" value="MgtE_N"/>
    <property type="match status" value="1"/>
</dbReference>
<keyword evidence="8" id="KW-0129">CBS domain</keyword>
<dbReference type="SMART" id="SM00116">
    <property type="entry name" value="CBS"/>
    <property type="match status" value="2"/>
</dbReference>
<dbReference type="RefSeq" id="WP_284219261.1">
    <property type="nucleotide sequence ID" value="NZ_BSOT01000019.1"/>
</dbReference>
<evidence type="ECO:0000256" key="9">
    <source>
        <dbReference type="RuleBase" id="RU362011"/>
    </source>
</evidence>